<dbReference type="Proteomes" id="UP001314170">
    <property type="component" value="Unassembled WGS sequence"/>
</dbReference>
<comment type="caution">
    <text evidence="2">The sequence shown here is derived from an EMBL/GenBank/DDBJ whole genome shotgun (WGS) entry which is preliminary data.</text>
</comment>
<evidence type="ECO:0008006" key="4">
    <source>
        <dbReference type="Google" id="ProtNLM"/>
    </source>
</evidence>
<evidence type="ECO:0000313" key="3">
    <source>
        <dbReference type="Proteomes" id="UP001314170"/>
    </source>
</evidence>
<keyword evidence="1" id="KW-1133">Transmembrane helix</keyword>
<organism evidence="2 3">
    <name type="scientific">Dovyalis caffra</name>
    <dbReference type="NCBI Taxonomy" id="77055"/>
    <lineage>
        <taxon>Eukaryota</taxon>
        <taxon>Viridiplantae</taxon>
        <taxon>Streptophyta</taxon>
        <taxon>Embryophyta</taxon>
        <taxon>Tracheophyta</taxon>
        <taxon>Spermatophyta</taxon>
        <taxon>Magnoliopsida</taxon>
        <taxon>eudicotyledons</taxon>
        <taxon>Gunneridae</taxon>
        <taxon>Pentapetalae</taxon>
        <taxon>rosids</taxon>
        <taxon>fabids</taxon>
        <taxon>Malpighiales</taxon>
        <taxon>Salicaceae</taxon>
        <taxon>Flacourtieae</taxon>
        <taxon>Dovyalis</taxon>
    </lineage>
</organism>
<sequence length="208" mass="23563">MAGESKRRTEEWLVSELPPDWIMDILSRVHNHSQSFDFIDAFEFDTEQFKQLSLRPPPLIRYDGFLSVGVLQGCLSVAFSVSHEFGNLEIWFDVAKGEELNVSSSQVQPFKKHLPEIYLIEVLPSEEAGASVLHVHEGTRGDFQVFPVQEFYVGLLGQLYEADEVFWGTSCVEPLIMAALLMLSYFFDLLLFISSSTTPIGVSAFVFR</sequence>
<keyword evidence="1" id="KW-0812">Transmembrane</keyword>
<name>A0AAV1RX44_9ROSI</name>
<evidence type="ECO:0000313" key="2">
    <source>
        <dbReference type="EMBL" id="CAK7340901.1"/>
    </source>
</evidence>
<reference evidence="2 3" key="1">
    <citation type="submission" date="2024-01" db="EMBL/GenBank/DDBJ databases">
        <authorList>
            <person name="Waweru B."/>
        </authorList>
    </citation>
    <scope>NUCLEOTIDE SEQUENCE [LARGE SCALE GENOMIC DNA]</scope>
</reference>
<proteinExistence type="predicted"/>
<dbReference type="AlphaFoldDB" id="A0AAV1RX44"/>
<evidence type="ECO:0000256" key="1">
    <source>
        <dbReference type="SAM" id="Phobius"/>
    </source>
</evidence>
<feature type="transmembrane region" description="Helical" evidence="1">
    <location>
        <begin position="189"/>
        <end position="207"/>
    </location>
</feature>
<gene>
    <name evidence="2" type="ORF">DCAF_LOCUS15990</name>
</gene>
<keyword evidence="1" id="KW-0472">Membrane</keyword>
<protein>
    <recommendedName>
        <fullName evidence="4">F-box protein</fullName>
    </recommendedName>
</protein>
<keyword evidence="3" id="KW-1185">Reference proteome</keyword>
<dbReference type="EMBL" id="CAWUPB010001160">
    <property type="protein sequence ID" value="CAK7340901.1"/>
    <property type="molecule type" value="Genomic_DNA"/>
</dbReference>
<accession>A0AAV1RX44</accession>